<dbReference type="Proteomes" id="UP000609172">
    <property type="component" value="Unassembled WGS sequence"/>
</dbReference>
<protein>
    <submittedName>
        <fullName evidence="1">6-phosphogluconate dehydrogenase</fullName>
    </submittedName>
</protein>
<sequence>MFKKALFLILLVSALAFAGYMAFINYVPYSTGIRSGELIKISKKGTVFKTWEGEMSQGISGAQIFKFSVMQSDAAVLEKLQNLQGHYVVVGYEEKYRTFKWWGDTRYFIKSVKEEKSPFKVK</sequence>
<gene>
    <name evidence="1" type="ORF">I5M07_15430</name>
</gene>
<keyword evidence="2" id="KW-1185">Reference proteome</keyword>
<comment type="caution">
    <text evidence="1">The sequence shown here is derived from an EMBL/GenBank/DDBJ whole genome shotgun (WGS) entry which is preliminary data.</text>
</comment>
<reference evidence="1" key="1">
    <citation type="submission" date="2020-12" db="EMBL/GenBank/DDBJ databases">
        <title>Bacterial novel species Flavobacterium sp. SE-1-e isolated from soil.</title>
        <authorList>
            <person name="Jung H.-Y."/>
        </authorList>
    </citation>
    <scope>NUCLEOTIDE SEQUENCE</scope>
    <source>
        <strain evidence="1">SE-1-e</strain>
    </source>
</reference>
<dbReference type="AlphaFoldDB" id="A0A934UKL3"/>
<organism evidence="1 2">
    <name type="scientific">Flavobacterium agrisoli</name>
    <dbReference type="NCBI Taxonomy" id="2793066"/>
    <lineage>
        <taxon>Bacteria</taxon>
        <taxon>Pseudomonadati</taxon>
        <taxon>Bacteroidota</taxon>
        <taxon>Flavobacteriia</taxon>
        <taxon>Flavobacteriales</taxon>
        <taxon>Flavobacteriaceae</taxon>
        <taxon>Flavobacterium</taxon>
    </lineage>
</organism>
<evidence type="ECO:0000313" key="2">
    <source>
        <dbReference type="Proteomes" id="UP000609172"/>
    </source>
</evidence>
<dbReference type="RefSeq" id="WP_200107347.1">
    <property type="nucleotide sequence ID" value="NZ_JAEHFV010000009.1"/>
</dbReference>
<dbReference type="EMBL" id="JAEHFV010000009">
    <property type="protein sequence ID" value="MBK0371221.1"/>
    <property type="molecule type" value="Genomic_DNA"/>
</dbReference>
<name>A0A934UKL3_9FLAO</name>
<accession>A0A934UKL3</accession>
<evidence type="ECO:0000313" key="1">
    <source>
        <dbReference type="EMBL" id="MBK0371221.1"/>
    </source>
</evidence>
<proteinExistence type="predicted"/>